<name>A0AA96EPB2_9VIRU</name>
<keyword evidence="1 2" id="KW-0812">Transmembrane</keyword>
<feature type="transmembrane region" description="Helical" evidence="1">
    <location>
        <begin position="79"/>
        <end position="99"/>
    </location>
</feature>
<organism evidence="2">
    <name type="scientific">Marseillevirus sp</name>
    <dbReference type="NCBI Taxonomy" id="2809551"/>
    <lineage>
        <taxon>Viruses</taxon>
        <taxon>Varidnaviria</taxon>
        <taxon>Bamfordvirae</taxon>
        <taxon>Nucleocytoviricota</taxon>
        <taxon>Megaviricetes</taxon>
        <taxon>Pimascovirales</taxon>
        <taxon>Pimascovirales incertae sedis</taxon>
        <taxon>Marseilleviridae</taxon>
        <taxon>Marseillevirus</taxon>
    </lineage>
</organism>
<proteinExistence type="predicted"/>
<keyword evidence="1" id="KW-1133">Transmembrane helix</keyword>
<evidence type="ECO:0000256" key="1">
    <source>
        <dbReference type="SAM" id="Phobius"/>
    </source>
</evidence>
<keyword evidence="1" id="KW-0472">Membrane</keyword>
<dbReference type="EMBL" id="OR343188">
    <property type="protein sequence ID" value="WNL49781.1"/>
    <property type="molecule type" value="Genomic_DNA"/>
</dbReference>
<reference evidence="2" key="1">
    <citation type="submission" date="2023-07" db="EMBL/GenBank/DDBJ databases">
        <authorList>
            <person name="Xia Y."/>
        </authorList>
    </citation>
    <scope>NUCLEOTIDE SEQUENCE</scope>
    <source>
        <strain evidence="2">F</strain>
    </source>
</reference>
<evidence type="ECO:0000313" key="2">
    <source>
        <dbReference type="EMBL" id="WNL49781.1"/>
    </source>
</evidence>
<sequence>MDYIEDLPVEQEEATPVEMATAQKYLNPTRSKKQKSKITMKPTSWKDIIKWAVAVTLVFLLVSNPWFDKILGFIPTESPVILFAVKAGIFFLLSFLVLWKFS</sequence>
<protein>
    <submittedName>
        <fullName evidence="2">Transmembrane domain containing protein</fullName>
    </submittedName>
</protein>
<gene>
    <name evidence="2" type="ORF">MarFTMF_265</name>
</gene>
<accession>A0AA96EPB2</accession>
<feature type="transmembrane region" description="Helical" evidence="1">
    <location>
        <begin position="48"/>
        <end position="67"/>
    </location>
</feature>